<comment type="caution">
    <text evidence="1">The sequence shown here is derived from an EMBL/GenBank/DDBJ whole genome shotgun (WGS) entry which is preliminary data.</text>
</comment>
<evidence type="ECO:0000313" key="1">
    <source>
        <dbReference type="EMBL" id="GJS61453.1"/>
    </source>
</evidence>
<name>A0ABQ4X878_9ASTR</name>
<accession>A0ABQ4X878</accession>
<evidence type="ECO:0000313" key="2">
    <source>
        <dbReference type="Proteomes" id="UP001151760"/>
    </source>
</evidence>
<keyword evidence="2" id="KW-1185">Reference proteome</keyword>
<dbReference type="EMBL" id="BQNB010009291">
    <property type="protein sequence ID" value="GJS61453.1"/>
    <property type="molecule type" value="Genomic_DNA"/>
</dbReference>
<protein>
    <submittedName>
        <fullName evidence="1">Uncharacterized protein</fullName>
    </submittedName>
</protein>
<gene>
    <name evidence="1" type="ORF">Tco_0656237</name>
</gene>
<proteinExistence type="predicted"/>
<organism evidence="1 2">
    <name type="scientific">Tanacetum coccineum</name>
    <dbReference type="NCBI Taxonomy" id="301880"/>
    <lineage>
        <taxon>Eukaryota</taxon>
        <taxon>Viridiplantae</taxon>
        <taxon>Streptophyta</taxon>
        <taxon>Embryophyta</taxon>
        <taxon>Tracheophyta</taxon>
        <taxon>Spermatophyta</taxon>
        <taxon>Magnoliopsida</taxon>
        <taxon>eudicotyledons</taxon>
        <taxon>Gunneridae</taxon>
        <taxon>Pentapetalae</taxon>
        <taxon>asterids</taxon>
        <taxon>campanulids</taxon>
        <taxon>Asterales</taxon>
        <taxon>Asteraceae</taxon>
        <taxon>Asteroideae</taxon>
        <taxon>Anthemideae</taxon>
        <taxon>Anthemidinae</taxon>
        <taxon>Tanacetum</taxon>
    </lineage>
</organism>
<dbReference type="Proteomes" id="UP001151760">
    <property type="component" value="Unassembled WGS sequence"/>
</dbReference>
<reference evidence="1" key="1">
    <citation type="journal article" date="2022" name="Int. J. Mol. Sci.">
        <title>Draft Genome of Tanacetum Coccineum: Genomic Comparison of Closely Related Tanacetum-Family Plants.</title>
        <authorList>
            <person name="Yamashiro T."/>
            <person name="Shiraishi A."/>
            <person name="Nakayama K."/>
            <person name="Satake H."/>
        </authorList>
    </citation>
    <scope>NUCLEOTIDE SEQUENCE</scope>
</reference>
<sequence length="103" mass="11775">MNELQFDSIFELTILPRSEFIDDTPHEINKIAFVVKLMRSWYSLCSCCRLVPQLCDLDLSLCHCLIVFAILRSVPLPTSHILPKSEASNQSLRMSLSFKSELS</sequence>
<reference evidence="1" key="2">
    <citation type="submission" date="2022-01" db="EMBL/GenBank/DDBJ databases">
        <authorList>
            <person name="Yamashiro T."/>
            <person name="Shiraishi A."/>
            <person name="Satake H."/>
            <person name="Nakayama K."/>
        </authorList>
    </citation>
    <scope>NUCLEOTIDE SEQUENCE</scope>
</reference>